<dbReference type="EMBL" id="LBTX01000037">
    <property type="protein sequence ID" value="KKQ48311.1"/>
    <property type="molecule type" value="Genomic_DNA"/>
</dbReference>
<gene>
    <name evidence="3" type="ORF">US68_C0037G0009</name>
</gene>
<reference evidence="3 4" key="1">
    <citation type="journal article" date="2015" name="Nature">
        <title>rRNA introns, odd ribosomes, and small enigmatic genomes across a large radiation of phyla.</title>
        <authorList>
            <person name="Brown C.T."/>
            <person name="Hug L.A."/>
            <person name="Thomas B.C."/>
            <person name="Sharon I."/>
            <person name="Castelle C.J."/>
            <person name="Singh A."/>
            <person name="Wilkins M.J."/>
            <person name="Williams K.H."/>
            <person name="Banfield J.F."/>
        </authorList>
    </citation>
    <scope>NUCLEOTIDE SEQUENCE [LARGE SCALE GENOMIC DNA]</scope>
</reference>
<feature type="non-terminal residue" evidence="3">
    <location>
        <position position="241"/>
    </location>
</feature>
<dbReference type="Pfam" id="PF13439">
    <property type="entry name" value="Glyco_transf_4"/>
    <property type="match status" value="1"/>
</dbReference>
<dbReference type="PANTHER" id="PTHR46401">
    <property type="entry name" value="GLYCOSYLTRANSFERASE WBBK-RELATED"/>
    <property type="match status" value="1"/>
</dbReference>
<dbReference type="CDD" id="cd03809">
    <property type="entry name" value="GT4_MtfB-like"/>
    <property type="match status" value="1"/>
</dbReference>
<protein>
    <submittedName>
        <fullName evidence="3">Glycosyl transferase group 1</fullName>
    </submittedName>
</protein>
<evidence type="ECO:0000256" key="1">
    <source>
        <dbReference type="ARBA" id="ARBA00022679"/>
    </source>
</evidence>
<dbReference type="AlphaFoldDB" id="A0A0G0L6N7"/>
<dbReference type="GO" id="GO:0009103">
    <property type="term" value="P:lipopolysaccharide biosynthetic process"/>
    <property type="evidence" value="ECO:0007669"/>
    <property type="project" value="TreeGrafter"/>
</dbReference>
<evidence type="ECO:0000313" key="3">
    <source>
        <dbReference type="EMBL" id="KKQ48311.1"/>
    </source>
</evidence>
<sequence length="241" mass="27438">MKIAIDISQSIYGTGVSVYTKNLVSSLIKLYPEDEFILFGGSLRRRPELTALARKLKGTPKVFPFPPTLMDFIWNSLHILPVEKLIGNVDIVHTSDWTEPPSHLPKVTTVHDLIPFKYPQTTTDSIRQAHKKRLHWVARESGKIIAVSRSTKEDLISILRIPEDKIVVIPEGVESRYTPQPLELIDQIKRRYKIKGDYIFSLSTLEPRKNQAGLIKAFEIVKRTYPDLTLLIGGRTGWGEL</sequence>
<dbReference type="Proteomes" id="UP000034231">
    <property type="component" value="Unassembled WGS sequence"/>
</dbReference>
<keyword evidence="1 3" id="KW-0808">Transferase</keyword>
<comment type="caution">
    <text evidence="3">The sequence shown here is derived from an EMBL/GenBank/DDBJ whole genome shotgun (WGS) entry which is preliminary data.</text>
</comment>
<evidence type="ECO:0000259" key="2">
    <source>
        <dbReference type="Pfam" id="PF13439"/>
    </source>
</evidence>
<dbReference type="GO" id="GO:0016757">
    <property type="term" value="F:glycosyltransferase activity"/>
    <property type="evidence" value="ECO:0007669"/>
    <property type="project" value="TreeGrafter"/>
</dbReference>
<evidence type="ECO:0000313" key="4">
    <source>
        <dbReference type="Proteomes" id="UP000034231"/>
    </source>
</evidence>
<dbReference type="PANTHER" id="PTHR46401:SF2">
    <property type="entry name" value="GLYCOSYLTRANSFERASE WBBK-RELATED"/>
    <property type="match status" value="1"/>
</dbReference>
<dbReference type="InterPro" id="IPR028098">
    <property type="entry name" value="Glyco_trans_4-like_N"/>
</dbReference>
<dbReference type="Gene3D" id="3.40.50.2000">
    <property type="entry name" value="Glycogen Phosphorylase B"/>
    <property type="match status" value="2"/>
</dbReference>
<name>A0A0G0L6N7_9BACT</name>
<feature type="domain" description="Glycosyltransferase subfamily 4-like N-terminal" evidence="2">
    <location>
        <begin position="15"/>
        <end position="174"/>
    </location>
</feature>
<accession>A0A0G0L6N7</accession>
<dbReference type="SUPFAM" id="SSF53756">
    <property type="entry name" value="UDP-Glycosyltransferase/glycogen phosphorylase"/>
    <property type="match status" value="1"/>
</dbReference>
<organism evidence="3 4">
    <name type="scientific">Candidatus Shapirobacteria bacterium GW2011_GWE1_38_10</name>
    <dbReference type="NCBI Taxonomy" id="1618488"/>
    <lineage>
        <taxon>Bacteria</taxon>
        <taxon>Candidatus Shapironibacteriota</taxon>
    </lineage>
</organism>
<proteinExistence type="predicted"/>